<gene>
    <name evidence="2" type="ORF">Prudu_016858</name>
</gene>
<evidence type="ECO:0000256" key="1">
    <source>
        <dbReference type="SAM" id="Coils"/>
    </source>
</evidence>
<name>A0A4Y1RNF8_PRUDU</name>
<dbReference type="EMBL" id="AP019302">
    <property type="protein sequence ID" value="BBH05468.1"/>
    <property type="molecule type" value="Genomic_DNA"/>
</dbReference>
<dbReference type="AlphaFoldDB" id="A0A4Y1RNF8"/>
<keyword evidence="1" id="KW-0175">Coiled coil</keyword>
<proteinExistence type="predicted"/>
<organism evidence="2">
    <name type="scientific">Prunus dulcis</name>
    <name type="common">Almond</name>
    <name type="synonym">Amygdalus dulcis</name>
    <dbReference type="NCBI Taxonomy" id="3755"/>
    <lineage>
        <taxon>Eukaryota</taxon>
        <taxon>Viridiplantae</taxon>
        <taxon>Streptophyta</taxon>
        <taxon>Embryophyta</taxon>
        <taxon>Tracheophyta</taxon>
        <taxon>Spermatophyta</taxon>
        <taxon>Magnoliopsida</taxon>
        <taxon>eudicotyledons</taxon>
        <taxon>Gunneridae</taxon>
        <taxon>Pentapetalae</taxon>
        <taxon>rosids</taxon>
        <taxon>fabids</taxon>
        <taxon>Rosales</taxon>
        <taxon>Rosaceae</taxon>
        <taxon>Amygdaloideae</taxon>
        <taxon>Amygdaleae</taxon>
        <taxon>Prunus</taxon>
    </lineage>
</organism>
<evidence type="ECO:0000313" key="2">
    <source>
        <dbReference type="EMBL" id="BBH05468.1"/>
    </source>
</evidence>
<reference evidence="2" key="1">
    <citation type="journal article" date="2019" name="Science">
        <title>Mutation of a bHLH transcription factor allowed almond domestication.</title>
        <authorList>
            <person name="Sanchez-Perez R."/>
            <person name="Pavan S."/>
            <person name="Mazzeo R."/>
            <person name="Moldovan C."/>
            <person name="Aiese Cigliano R."/>
            <person name="Del Cueto J."/>
            <person name="Ricciardi F."/>
            <person name="Lotti C."/>
            <person name="Ricciardi L."/>
            <person name="Dicenta F."/>
            <person name="Lopez-Marques R.L."/>
            <person name="Lindberg Moller B."/>
        </authorList>
    </citation>
    <scope>NUCLEOTIDE SEQUENCE</scope>
</reference>
<accession>A0A4Y1RNF8</accession>
<feature type="coiled-coil region" evidence="1">
    <location>
        <begin position="53"/>
        <end position="115"/>
    </location>
</feature>
<sequence length="125" mass="14367">MYGHLMKFFDAIQPFLPLTEINFSLHLADSTSQTPPCSSLVNPTGSQLKDEEAVNLMQENKKLRAKCLEYEKKGEELNLKVTRLRSEIKELNDEYSRMMSELESLETVKEESENIKMFSTLITSS</sequence>
<protein>
    <submittedName>
        <fullName evidence="2">Uncharacterized protein</fullName>
    </submittedName>
</protein>